<feature type="domain" description="RanBP2-type" evidence="14">
    <location>
        <begin position="283"/>
        <end position="314"/>
    </location>
</feature>
<evidence type="ECO:0008006" key="18">
    <source>
        <dbReference type="Google" id="ProtNLM"/>
    </source>
</evidence>
<dbReference type="Gene3D" id="3.90.70.10">
    <property type="entry name" value="Cysteine proteinases"/>
    <property type="match status" value="1"/>
</dbReference>
<dbReference type="InterPro" id="IPR001876">
    <property type="entry name" value="Znf_RanBP2"/>
</dbReference>
<proteinExistence type="inferred from homology"/>
<keyword evidence="7 11" id="KW-0378">Hydrolase</keyword>
<dbReference type="InterPro" id="IPR022684">
    <property type="entry name" value="Calpain_cysteine_protease"/>
</dbReference>
<evidence type="ECO:0000256" key="9">
    <source>
        <dbReference type="ARBA" id="ARBA00022833"/>
    </source>
</evidence>
<feature type="compositionally biased region" description="Low complexity" evidence="13">
    <location>
        <begin position="671"/>
        <end position="681"/>
    </location>
</feature>
<evidence type="ECO:0000256" key="4">
    <source>
        <dbReference type="ARBA" id="ARBA00022723"/>
    </source>
</evidence>
<keyword evidence="6 12" id="KW-0863">Zinc-finger</keyword>
<dbReference type="SUPFAM" id="SSF54001">
    <property type="entry name" value="Cysteine proteinases"/>
    <property type="match status" value="1"/>
</dbReference>
<evidence type="ECO:0000256" key="13">
    <source>
        <dbReference type="SAM" id="MobiDB-lite"/>
    </source>
</evidence>
<feature type="active site" evidence="10 11">
    <location>
        <position position="1102"/>
    </location>
</feature>
<evidence type="ECO:0000259" key="14">
    <source>
        <dbReference type="PROSITE" id="PS50199"/>
    </source>
</evidence>
<dbReference type="GO" id="GO:0004198">
    <property type="term" value="F:calcium-dependent cysteine-type endopeptidase activity"/>
    <property type="evidence" value="ECO:0007669"/>
    <property type="project" value="InterPro"/>
</dbReference>
<evidence type="ECO:0000313" key="16">
    <source>
        <dbReference type="EMBL" id="CAH0388992.1"/>
    </source>
</evidence>
<dbReference type="EMBL" id="OU963865">
    <property type="protein sequence ID" value="CAH0388992.1"/>
    <property type="molecule type" value="Genomic_DNA"/>
</dbReference>
<evidence type="ECO:0000256" key="10">
    <source>
        <dbReference type="PIRSR" id="PIRSR622684-1"/>
    </source>
</evidence>
<dbReference type="PROSITE" id="PS50199">
    <property type="entry name" value="ZF_RANBP2_2"/>
    <property type="match status" value="5"/>
</dbReference>
<dbReference type="InterPro" id="IPR000169">
    <property type="entry name" value="Pept_cys_AS"/>
</dbReference>
<dbReference type="Gene3D" id="2.30.30.380">
    <property type="entry name" value="Zn-finger domain of Sec23/24"/>
    <property type="match status" value="2"/>
</dbReference>
<dbReference type="CDD" id="cd00044">
    <property type="entry name" value="CysPc"/>
    <property type="match status" value="1"/>
</dbReference>
<dbReference type="Proteomes" id="UP001152759">
    <property type="component" value="Chromosome 4"/>
</dbReference>
<evidence type="ECO:0000256" key="2">
    <source>
        <dbReference type="ARBA" id="ARBA00022553"/>
    </source>
</evidence>
<dbReference type="PANTHER" id="PTHR10183:SF382">
    <property type="entry name" value="CALPAIN-15"/>
    <property type="match status" value="1"/>
</dbReference>
<dbReference type="GO" id="GO:0006508">
    <property type="term" value="P:proteolysis"/>
    <property type="evidence" value="ECO:0007669"/>
    <property type="project" value="UniProtKB-KW"/>
</dbReference>
<organism evidence="16 17">
    <name type="scientific">Bemisia tabaci</name>
    <name type="common">Sweetpotato whitefly</name>
    <name type="synonym">Aleurodes tabaci</name>
    <dbReference type="NCBI Taxonomy" id="7038"/>
    <lineage>
        <taxon>Eukaryota</taxon>
        <taxon>Metazoa</taxon>
        <taxon>Ecdysozoa</taxon>
        <taxon>Arthropoda</taxon>
        <taxon>Hexapoda</taxon>
        <taxon>Insecta</taxon>
        <taxon>Pterygota</taxon>
        <taxon>Neoptera</taxon>
        <taxon>Paraneoptera</taxon>
        <taxon>Hemiptera</taxon>
        <taxon>Sternorrhyncha</taxon>
        <taxon>Aleyrodoidea</taxon>
        <taxon>Aleyrodidae</taxon>
        <taxon>Aleyrodinae</taxon>
        <taxon>Bemisia</taxon>
    </lineage>
</organism>
<keyword evidence="17" id="KW-1185">Reference proteome</keyword>
<keyword evidence="2" id="KW-0597">Phosphoprotein</keyword>
<evidence type="ECO:0000313" key="17">
    <source>
        <dbReference type="Proteomes" id="UP001152759"/>
    </source>
</evidence>
<protein>
    <recommendedName>
        <fullName evidence="18">Calpain-D</fullName>
    </recommendedName>
</protein>
<dbReference type="Pfam" id="PF00641">
    <property type="entry name" value="Zn_ribbon_RanBP"/>
    <property type="match status" value="3"/>
</dbReference>
<dbReference type="PROSITE" id="PS00139">
    <property type="entry name" value="THIOL_PROTEASE_CYS"/>
    <property type="match status" value="1"/>
</dbReference>
<gene>
    <name evidence="16" type="ORF">BEMITA_LOCUS7867</name>
</gene>
<keyword evidence="3 11" id="KW-0645">Protease</keyword>
<feature type="domain" description="RanBP2-type" evidence="14">
    <location>
        <begin position="634"/>
        <end position="664"/>
    </location>
</feature>
<evidence type="ECO:0000256" key="8">
    <source>
        <dbReference type="ARBA" id="ARBA00022807"/>
    </source>
</evidence>
<dbReference type="PANTHER" id="PTHR10183">
    <property type="entry name" value="CALPAIN"/>
    <property type="match status" value="1"/>
</dbReference>
<keyword evidence="9" id="KW-0862">Zinc</keyword>
<feature type="compositionally biased region" description="Polar residues" evidence="13">
    <location>
        <begin position="515"/>
        <end position="537"/>
    </location>
</feature>
<evidence type="ECO:0000256" key="6">
    <source>
        <dbReference type="ARBA" id="ARBA00022771"/>
    </source>
</evidence>
<dbReference type="Gene3D" id="4.10.1060.10">
    <property type="entry name" value="Zinc finger, RanBP2-type"/>
    <property type="match status" value="1"/>
</dbReference>
<feature type="region of interest" description="Disordered" evidence="13">
    <location>
        <begin position="667"/>
        <end position="714"/>
    </location>
</feature>
<keyword evidence="4" id="KW-0479">Metal-binding</keyword>
<dbReference type="InterPro" id="IPR036443">
    <property type="entry name" value="Znf_RanBP2_sf"/>
</dbReference>
<evidence type="ECO:0000256" key="7">
    <source>
        <dbReference type="ARBA" id="ARBA00022801"/>
    </source>
</evidence>
<dbReference type="SUPFAM" id="SSF90209">
    <property type="entry name" value="Ran binding protein zinc finger-like"/>
    <property type="match status" value="1"/>
</dbReference>
<keyword evidence="8 11" id="KW-0788">Thiol protease</keyword>
<dbReference type="PRINTS" id="PR00704">
    <property type="entry name" value="CALPAIN"/>
</dbReference>
<accession>A0A9P0AD27</accession>
<evidence type="ECO:0000256" key="5">
    <source>
        <dbReference type="ARBA" id="ARBA00022737"/>
    </source>
</evidence>
<dbReference type="PROSITE" id="PS01358">
    <property type="entry name" value="ZF_RANBP2_1"/>
    <property type="match status" value="5"/>
</dbReference>
<feature type="domain" description="RanBP2-type" evidence="14">
    <location>
        <begin position="594"/>
        <end position="623"/>
    </location>
</feature>
<dbReference type="SMART" id="SM00547">
    <property type="entry name" value="ZnF_RBZ"/>
    <property type="match status" value="7"/>
</dbReference>
<comment type="similarity">
    <text evidence="1">Belongs to the peptidase C2 family.</text>
</comment>
<dbReference type="InterPro" id="IPR001300">
    <property type="entry name" value="Peptidase_C2_calpain_cat"/>
</dbReference>
<sequence length="1436" mass="160947">MGSIASVLQWNCEKCSSINPTERSSCIRCGELRSVNHVITAPENPIKALDPKLSDPQSCKFSTVLTDCDNLLSSLYRQSSNQHVKATCGSLTDISRLNSNIATDPIKKSRFGSSENFTLSWKCHCGLTHSSHTGQCFVCHQKVMAAEERAQNSYVVNMDAQEWCLEDQPRVLKEQNPFSEVPTKNLCVLHSVKTDSLVNRSPKRQYFSTSIYDKVKTKVSRSLSNSAVLRSKWNSENKDYSYSYETLQRPKSLMIPASLNHRDSLSEENKGLRQCSTFSASSPSNHQNWVCQRCTLVNSVVNSRCEVCDSPRKLSFPQSSERNVIISVPYWDRHHSAFNDGADSSLYLRSENFAESNSENTSNRWKNSSVSSLPDEINFRISSVDVSSSNPILSRNKTRYSFIGFEPSPNSKVPFSKPYNINKDSDQVPSNAIDRNILLSKTESERMWTCIKCSFAYNMMQANLCDICCSPRSPPSLTEPSLITVREDTRRSAPGDKSNENFDVRISEDIGHARNPSNINFVQDSSDQGAGSTGDNISSIRNSVNNHENMVRGSDRGDTVLSSAVNNNINFFQSSLRDVTDLSFRRWSHDAPSSESEWTCKKCTLVNSANAMACIVCGGSKLRSISLVQDATLRKGEFWICSSCTLKNLMSSDCCLACKHPVNMVTPTQRSSSPNDWSSNSAQGSNLGAIPKQQHVRRSNSAVSRRSSGNMMNHMPNQVSSNLGSENQHALLNQVGHAPQNQLSQASVNFKFSNLKWECRMCTYENSFEAITCDMCQSSKCLSSSAKASTAQLSNQVASHRNVSEQRVVARGANFFNHLKQESELMDDLRMIEETEALEKWNQIVSFCKVNDEPFVDDSFPPDLKSLYYNPPTIKDNHVVKWLRPHQIQMDGDSDLDWTIFRTPLPSDISQGILGNCWLLSALAVLAECEDLVKKVMVKREVCAEGVYQVRLCKDGRWTTVLIDDLLPCDKRGHLVYSQAKRKQLWVPLIEKAVAKIHGCYEGLVSGRAIEGLSTLTGAPCESVSLQPSSLPSEDELDKDLIWAQLLSSRLARYLMGASCGGGNMRVDEEEYQRKGLRPRHAYSVLDVRDLSNGVRLVRLRNPWGCYSWKGDWSDESDLWTPELRDLLMPHGASDGVFWISFDDVLKYFDCIDICKVHRQGWSEVRLRGILPPLSSVDHLSCVLLTVFEPTEAEFTLFQEGQRNSAKSERSQLDLCVVVLRARSAATPEVGRLVEHSKRQVRGFVGCHKMLERDLYILVCLAFNHWHTGISDPANYPAYVLAIHSSKRLLVEQISPPAYILADAIISLTLAKGQRHEGREGMTAYYLTKGWAGLVVMVENRHENRWIHIKCDCQESYNVVSTRGELKTVDSVPPLHRQVLIVLTQLDGSGSFSIAHRLTHRLASSARLHDWGPVGSSHCPPIDKQVEGLHHPRLIT</sequence>
<feature type="compositionally biased region" description="Low complexity" evidence="13">
    <location>
        <begin position="699"/>
        <end position="708"/>
    </location>
</feature>
<evidence type="ECO:0000256" key="1">
    <source>
        <dbReference type="ARBA" id="ARBA00007623"/>
    </source>
</evidence>
<feature type="domain" description="RanBP2-type" evidence="14">
    <location>
        <begin position="751"/>
        <end position="782"/>
    </location>
</feature>
<feature type="domain" description="RanBP2-type" evidence="14">
    <location>
        <begin position="1"/>
        <end position="35"/>
    </location>
</feature>
<dbReference type="FunFam" id="3.90.70.10:FF:000010">
    <property type="entry name" value="Calpain 15"/>
    <property type="match status" value="1"/>
</dbReference>
<evidence type="ECO:0000259" key="15">
    <source>
        <dbReference type="PROSITE" id="PS50203"/>
    </source>
</evidence>
<dbReference type="Pfam" id="PF00648">
    <property type="entry name" value="Peptidase_C2"/>
    <property type="match status" value="1"/>
</dbReference>
<feature type="region of interest" description="Disordered" evidence="13">
    <location>
        <begin position="513"/>
        <end position="537"/>
    </location>
</feature>
<feature type="domain" description="Calpain catalytic" evidence="15">
    <location>
        <begin position="854"/>
        <end position="1158"/>
    </location>
</feature>
<dbReference type="InterPro" id="IPR038765">
    <property type="entry name" value="Papain-like_cys_pep_sf"/>
</dbReference>
<dbReference type="GO" id="GO:0005737">
    <property type="term" value="C:cytoplasm"/>
    <property type="evidence" value="ECO:0007669"/>
    <property type="project" value="TreeGrafter"/>
</dbReference>
<evidence type="ECO:0000256" key="11">
    <source>
        <dbReference type="PROSITE-ProRule" id="PRU00239"/>
    </source>
</evidence>
<evidence type="ECO:0000256" key="3">
    <source>
        <dbReference type="ARBA" id="ARBA00022670"/>
    </source>
</evidence>
<evidence type="ECO:0000256" key="12">
    <source>
        <dbReference type="PROSITE-ProRule" id="PRU00322"/>
    </source>
</evidence>
<feature type="active site" evidence="10 11">
    <location>
        <position position="917"/>
    </location>
</feature>
<dbReference type="GO" id="GO:0008270">
    <property type="term" value="F:zinc ion binding"/>
    <property type="evidence" value="ECO:0007669"/>
    <property type="project" value="UniProtKB-KW"/>
</dbReference>
<keyword evidence="5" id="KW-0677">Repeat</keyword>
<dbReference type="SMART" id="SM00230">
    <property type="entry name" value="CysPc"/>
    <property type="match status" value="1"/>
</dbReference>
<dbReference type="PROSITE" id="PS50203">
    <property type="entry name" value="CALPAIN_CAT"/>
    <property type="match status" value="1"/>
</dbReference>
<name>A0A9P0AD27_BEMTA</name>
<feature type="active site" evidence="10 11">
    <location>
        <position position="1081"/>
    </location>
</feature>
<reference evidence="16" key="1">
    <citation type="submission" date="2021-12" db="EMBL/GenBank/DDBJ databases">
        <authorList>
            <person name="King R."/>
        </authorList>
    </citation>
    <scope>NUCLEOTIDE SEQUENCE</scope>
</reference>